<dbReference type="Gene3D" id="1.10.10.10">
    <property type="entry name" value="Winged helix-like DNA-binding domain superfamily/Winged helix DNA-binding domain"/>
    <property type="match status" value="1"/>
</dbReference>
<dbReference type="OrthoDB" id="9786526at2"/>
<dbReference type="GO" id="GO:0003677">
    <property type="term" value="F:DNA binding"/>
    <property type="evidence" value="ECO:0007669"/>
    <property type="project" value="UniProtKB-KW"/>
</dbReference>
<dbReference type="AlphaFoldDB" id="A0A2T3JJ26"/>
<dbReference type="GO" id="GO:0003700">
    <property type="term" value="F:DNA-binding transcription factor activity"/>
    <property type="evidence" value="ECO:0007669"/>
    <property type="project" value="InterPro"/>
</dbReference>
<dbReference type="RefSeq" id="WP_107242638.1">
    <property type="nucleotide sequence ID" value="NZ_PYMJ01000008.1"/>
</dbReference>
<keyword evidence="7" id="KW-1185">Reference proteome</keyword>
<proteinExistence type="inferred from homology"/>
<evidence type="ECO:0000256" key="3">
    <source>
        <dbReference type="ARBA" id="ARBA00023125"/>
    </source>
</evidence>
<protein>
    <submittedName>
        <fullName evidence="6">LysR family transcriptional regulator</fullName>
    </submittedName>
</protein>
<dbReference type="Gene3D" id="3.40.190.290">
    <property type="match status" value="1"/>
</dbReference>
<dbReference type="EMBL" id="PYMJ01000008">
    <property type="protein sequence ID" value="PSU48889.1"/>
    <property type="molecule type" value="Genomic_DNA"/>
</dbReference>
<gene>
    <name evidence="6" type="ORF">C9J12_10340</name>
</gene>
<evidence type="ECO:0000256" key="4">
    <source>
        <dbReference type="ARBA" id="ARBA00023163"/>
    </source>
</evidence>
<dbReference type="SUPFAM" id="SSF46785">
    <property type="entry name" value="Winged helix' DNA-binding domain"/>
    <property type="match status" value="1"/>
</dbReference>
<reference evidence="6 7" key="1">
    <citation type="submission" date="2018-01" db="EMBL/GenBank/DDBJ databases">
        <title>Whole genome sequencing of Histamine producing bacteria.</title>
        <authorList>
            <person name="Butler K."/>
        </authorList>
    </citation>
    <scope>NUCLEOTIDE SEQUENCE [LARGE SCALE GENOMIC DNA]</scope>
    <source>
        <strain evidence="6 7">JCM 12947</strain>
    </source>
</reference>
<evidence type="ECO:0000256" key="1">
    <source>
        <dbReference type="ARBA" id="ARBA00009437"/>
    </source>
</evidence>
<keyword evidence="2" id="KW-0805">Transcription regulation</keyword>
<evidence type="ECO:0000313" key="6">
    <source>
        <dbReference type="EMBL" id="PSU48889.1"/>
    </source>
</evidence>
<dbReference type="InterPro" id="IPR058163">
    <property type="entry name" value="LysR-type_TF_proteobact-type"/>
</dbReference>
<dbReference type="PANTHER" id="PTHR30537">
    <property type="entry name" value="HTH-TYPE TRANSCRIPTIONAL REGULATOR"/>
    <property type="match status" value="1"/>
</dbReference>
<sequence length="300" mass="33838">MAFNAALFDGMVVFTEVVNSGSFTQAALNSGHSTSYISKEINKLEARLGIRLLHRTTRTLSLTPEGELYFQQCLQLIEDAQVAENAITGQQEKPQGRLKVSCPVSFGLSNLRPILSQFTEQYPEIVLELDLNDRKIDIVAEGYDVAIRASKQLDDSSLISRRIRRSYAVVIASPDYLQKHGTPKHPSELSQHKTISYSYIRQGNSWDLIDQDGQTIHIPIKSQVVTNNSYMELALCMAGQGITILPHFHLHDEVEQGKLVALFTDFPRLPIDIFMVYPSRKHMSAKVRCFLDFIMEHLGD</sequence>
<organism evidence="6 7">
    <name type="scientific">Photobacterium frigidiphilum</name>
    <dbReference type="NCBI Taxonomy" id="264736"/>
    <lineage>
        <taxon>Bacteria</taxon>
        <taxon>Pseudomonadati</taxon>
        <taxon>Pseudomonadota</taxon>
        <taxon>Gammaproteobacteria</taxon>
        <taxon>Vibrionales</taxon>
        <taxon>Vibrionaceae</taxon>
        <taxon>Photobacterium</taxon>
    </lineage>
</organism>
<dbReference type="Pfam" id="PF00126">
    <property type="entry name" value="HTH_1"/>
    <property type="match status" value="1"/>
</dbReference>
<evidence type="ECO:0000313" key="7">
    <source>
        <dbReference type="Proteomes" id="UP000240987"/>
    </source>
</evidence>
<dbReference type="FunFam" id="3.40.190.290:FF:000001">
    <property type="entry name" value="Transcriptional regulator, LysR family"/>
    <property type="match status" value="1"/>
</dbReference>
<dbReference type="PROSITE" id="PS50931">
    <property type="entry name" value="HTH_LYSR"/>
    <property type="match status" value="1"/>
</dbReference>
<keyword evidence="4" id="KW-0804">Transcription</keyword>
<dbReference type="SUPFAM" id="SSF53850">
    <property type="entry name" value="Periplasmic binding protein-like II"/>
    <property type="match status" value="1"/>
</dbReference>
<accession>A0A2T3JJ26</accession>
<dbReference type="CDD" id="cd08422">
    <property type="entry name" value="PBP2_CrgA_like"/>
    <property type="match status" value="1"/>
</dbReference>
<dbReference type="InterPro" id="IPR005119">
    <property type="entry name" value="LysR_subst-bd"/>
</dbReference>
<feature type="domain" description="HTH lysR-type" evidence="5">
    <location>
        <begin position="8"/>
        <end position="63"/>
    </location>
</feature>
<dbReference type="FunFam" id="1.10.10.10:FF:000001">
    <property type="entry name" value="LysR family transcriptional regulator"/>
    <property type="match status" value="1"/>
</dbReference>
<dbReference type="InterPro" id="IPR036390">
    <property type="entry name" value="WH_DNA-bd_sf"/>
</dbReference>
<comment type="similarity">
    <text evidence="1">Belongs to the LysR transcriptional regulatory family.</text>
</comment>
<evidence type="ECO:0000256" key="2">
    <source>
        <dbReference type="ARBA" id="ARBA00023015"/>
    </source>
</evidence>
<dbReference type="PANTHER" id="PTHR30537:SF5">
    <property type="entry name" value="HTH-TYPE TRANSCRIPTIONAL ACTIVATOR TTDR-RELATED"/>
    <property type="match status" value="1"/>
</dbReference>
<dbReference type="InterPro" id="IPR000847">
    <property type="entry name" value="LysR_HTH_N"/>
</dbReference>
<dbReference type="Proteomes" id="UP000240987">
    <property type="component" value="Unassembled WGS sequence"/>
</dbReference>
<keyword evidence="3" id="KW-0238">DNA-binding</keyword>
<name>A0A2T3JJ26_9GAMM</name>
<dbReference type="InterPro" id="IPR036388">
    <property type="entry name" value="WH-like_DNA-bd_sf"/>
</dbReference>
<dbReference type="Pfam" id="PF03466">
    <property type="entry name" value="LysR_substrate"/>
    <property type="match status" value="1"/>
</dbReference>
<evidence type="ECO:0000259" key="5">
    <source>
        <dbReference type="PROSITE" id="PS50931"/>
    </source>
</evidence>
<comment type="caution">
    <text evidence="6">The sequence shown here is derived from an EMBL/GenBank/DDBJ whole genome shotgun (WGS) entry which is preliminary data.</text>
</comment>